<organism evidence="1 2">
    <name type="scientific">Gracilibacillus oryzae</name>
    <dbReference type="NCBI Taxonomy" id="1672701"/>
    <lineage>
        <taxon>Bacteria</taxon>
        <taxon>Bacillati</taxon>
        <taxon>Bacillota</taxon>
        <taxon>Bacilli</taxon>
        <taxon>Bacillales</taxon>
        <taxon>Bacillaceae</taxon>
        <taxon>Gracilibacillus</taxon>
    </lineage>
</organism>
<dbReference type="SUPFAM" id="SSF53474">
    <property type="entry name" value="alpha/beta-Hydrolases"/>
    <property type="match status" value="1"/>
</dbReference>
<evidence type="ECO:0000313" key="1">
    <source>
        <dbReference type="EMBL" id="KAB8125932.1"/>
    </source>
</evidence>
<keyword evidence="2" id="KW-1185">Reference proteome</keyword>
<dbReference type="Gene3D" id="3.40.50.1820">
    <property type="entry name" value="alpha/beta hydrolase"/>
    <property type="match status" value="1"/>
</dbReference>
<dbReference type="EMBL" id="WEID01000121">
    <property type="protein sequence ID" value="KAB8125932.1"/>
    <property type="molecule type" value="Genomic_DNA"/>
</dbReference>
<name>A0A7C8KPR1_9BACI</name>
<dbReference type="OrthoDB" id="9803578at2"/>
<accession>A0A7C8KPR1</accession>
<proteinExistence type="predicted"/>
<dbReference type="RefSeq" id="WP_153406893.1">
    <property type="nucleotide sequence ID" value="NZ_ML762455.1"/>
</dbReference>
<reference evidence="1 2" key="1">
    <citation type="submission" date="2019-10" db="EMBL/GenBank/DDBJ databases">
        <title>Gracilibacillus sp. nov. isolated from rice seeds.</title>
        <authorList>
            <person name="He S."/>
        </authorList>
    </citation>
    <scope>NUCLEOTIDE SEQUENCE [LARGE SCALE GENOMIC DNA]</scope>
    <source>
        <strain evidence="1 2">TD8</strain>
    </source>
</reference>
<comment type="caution">
    <text evidence="1">The sequence shown here is derived from an EMBL/GenBank/DDBJ whole genome shotgun (WGS) entry which is preliminary data.</text>
</comment>
<sequence length="253" mass="28937">MYWLHTHFHSETLNMPVPMEVLLPESYVGTGAKYPALYLLHDMGDGHTTWLRKTNLESYLEEFSIAAIMPAAHLSYYADMFCGKKYFTYITEELPAICERLFPLSTEREDRMIAGTGIGGYGALKAGMYASDNFSIAASFSSPIDINNIAARVHTINSADIFGPDPDLKGSRHDLYAAEKIHTKTHFYLDCETTSEFYHENLLFAQHLEHQNLIHSFIEMKAMTNVRIQQDISLQNFVKWLADHKTTVRKEDR</sequence>
<dbReference type="InterPro" id="IPR000801">
    <property type="entry name" value="Esterase-like"/>
</dbReference>
<dbReference type="PANTHER" id="PTHR48098:SF1">
    <property type="entry name" value="DIACYLGLYCEROL ACYLTRANSFERASE_MYCOLYLTRANSFERASE AG85A"/>
    <property type="match status" value="1"/>
</dbReference>
<dbReference type="Proteomes" id="UP000480246">
    <property type="component" value="Unassembled WGS sequence"/>
</dbReference>
<protein>
    <submittedName>
        <fullName evidence="1">Esterase family protein</fullName>
    </submittedName>
</protein>
<dbReference type="PANTHER" id="PTHR48098">
    <property type="entry name" value="ENTEROCHELIN ESTERASE-RELATED"/>
    <property type="match status" value="1"/>
</dbReference>
<evidence type="ECO:0000313" key="2">
    <source>
        <dbReference type="Proteomes" id="UP000480246"/>
    </source>
</evidence>
<dbReference type="InterPro" id="IPR029058">
    <property type="entry name" value="AB_hydrolase_fold"/>
</dbReference>
<dbReference type="Pfam" id="PF00756">
    <property type="entry name" value="Esterase"/>
    <property type="match status" value="1"/>
</dbReference>
<dbReference type="AlphaFoldDB" id="A0A7C8KPR1"/>
<gene>
    <name evidence="1" type="ORF">F9U64_21300</name>
</gene>
<dbReference type="InterPro" id="IPR050583">
    <property type="entry name" value="Mycobacterial_A85_antigen"/>
</dbReference>
<dbReference type="GO" id="GO:0016747">
    <property type="term" value="F:acyltransferase activity, transferring groups other than amino-acyl groups"/>
    <property type="evidence" value="ECO:0007669"/>
    <property type="project" value="TreeGrafter"/>
</dbReference>